<proteinExistence type="predicted"/>
<keyword evidence="2" id="KW-1185">Reference proteome</keyword>
<dbReference type="EMBL" id="JARMDB010000004">
    <property type="protein sequence ID" value="MED1565347.1"/>
    <property type="molecule type" value="Genomic_DNA"/>
</dbReference>
<name>A0ABU6MR50_9BACI</name>
<protein>
    <submittedName>
        <fullName evidence="1">SIR2 family protein</fullName>
    </submittedName>
</protein>
<reference evidence="1 2" key="1">
    <citation type="submission" date="2023-03" db="EMBL/GenBank/DDBJ databases">
        <title>Bacillus Genome Sequencing.</title>
        <authorList>
            <person name="Dunlap C."/>
        </authorList>
    </citation>
    <scope>NUCLEOTIDE SEQUENCE [LARGE SCALE GENOMIC DNA]</scope>
    <source>
        <strain evidence="1 2">B-615</strain>
    </source>
</reference>
<gene>
    <name evidence="1" type="ORF">P4U88_05190</name>
</gene>
<organism evidence="1 2">
    <name type="scientific">Bacillus paramycoides</name>
    <dbReference type="NCBI Taxonomy" id="2026194"/>
    <lineage>
        <taxon>Bacteria</taxon>
        <taxon>Bacillati</taxon>
        <taxon>Bacillota</taxon>
        <taxon>Bacilli</taxon>
        <taxon>Bacillales</taxon>
        <taxon>Bacillaceae</taxon>
        <taxon>Bacillus</taxon>
        <taxon>Bacillus cereus group</taxon>
    </lineage>
</organism>
<comment type="caution">
    <text evidence="1">The sequence shown here is derived from an EMBL/GenBank/DDBJ whole genome shotgun (WGS) entry which is preliminary data.</text>
</comment>
<evidence type="ECO:0000313" key="1">
    <source>
        <dbReference type="EMBL" id="MED1565347.1"/>
    </source>
</evidence>
<sequence length="478" mass="55789">MTIATSNYDTYLKDSLQHLKQYISDMKSRPILFVGSGFAQRYINSPTWGGLLEQLVEENPEIDMPMQYFIQECNNDYVKIASRLVDYYHTYAWKNRLDEDQFPPFLFTATSRNVHLKYKIASILINLMEQFDVDRHELHDELELIKRLNPQAIITTNYDNLLETLFPKYEAIVGQQVIRQKKSTDIGHILKIHGSVEECNSIVIEQQDYESFSKKQIYLIAKLLTYFMEHPIVFIGYSLSDDNIKSILYNVKQVIDAGVEPLIDNMWFIEWSRDPINSDESPQKEKLISVGNGESVRVNYIKLHSYEQLYEALYQDSVDIEFLKQIEETVYNVVKSDTITNLEVDIASLHHLTDRENFLNSFTNPVQNDEETGRTLVTFADIQEPNQLAGQFTLTATDLCRRVYDGERTYWSHAYKLIDDVYEQTGVKLRNSNNIYYVDMNGASRFSMHMVHLLKKVKDMEPYVINIDGQEIAYPLQD</sequence>
<dbReference type="Proteomes" id="UP001309448">
    <property type="component" value="Unassembled WGS sequence"/>
</dbReference>
<evidence type="ECO:0000313" key="2">
    <source>
        <dbReference type="Proteomes" id="UP001309448"/>
    </source>
</evidence>
<dbReference type="SUPFAM" id="SSF52467">
    <property type="entry name" value="DHS-like NAD/FAD-binding domain"/>
    <property type="match status" value="1"/>
</dbReference>
<dbReference type="InterPro" id="IPR029035">
    <property type="entry name" value="DHS-like_NAD/FAD-binding_dom"/>
</dbReference>
<dbReference type="RefSeq" id="WP_327919231.1">
    <property type="nucleotide sequence ID" value="NZ_JARMDB010000004.1"/>
</dbReference>
<dbReference type="Pfam" id="PF13289">
    <property type="entry name" value="SIR2_2"/>
    <property type="match status" value="1"/>
</dbReference>
<accession>A0ABU6MR50</accession>